<dbReference type="InterPro" id="IPR008228">
    <property type="entry name" value="UCP006173"/>
</dbReference>
<proteinExistence type="predicted"/>
<organism evidence="1 2">
    <name type="scientific">Candidatus Methylocalor cossyra</name>
    <dbReference type="NCBI Taxonomy" id="3108543"/>
    <lineage>
        <taxon>Bacteria</taxon>
        <taxon>Pseudomonadati</taxon>
        <taxon>Pseudomonadota</taxon>
        <taxon>Gammaproteobacteria</taxon>
        <taxon>Methylococcales</taxon>
        <taxon>Methylococcaceae</taxon>
        <taxon>Candidatus Methylocalor</taxon>
    </lineage>
</organism>
<sequence>MAGEFWREKPLAALTPQEWEALCDGCGRCTIYPERSAQVPDCLQLHASFTQFHWLPQTCAYRLRAQGAPLPAWHPLVSGRADSVRAAGRVIGAYAVSEAEVEDLEGHLIDDARLEGRFRRR</sequence>
<accession>A0ABM9NM22</accession>
<reference evidence="1 2" key="1">
    <citation type="submission" date="2024-04" db="EMBL/GenBank/DDBJ databases">
        <authorList>
            <person name="Cremers G."/>
        </authorList>
    </citation>
    <scope>NUCLEOTIDE SEQUENCE [LARGE SCALE GENOMIC DNA]</scope>
    <source>
        <strain evidence="1">MeCH1-AG</strain>
    </source>
</reference>
<evidence type="ECO:0000313" key="1">
    <source>
        <dbReference type="EMBL" id="CAL1241698.1"/>
    </source>
</evidence>
<dbReference type="EMBL" id="OZ026884">
    <property type="protein sequence ID" value="CAL1241698.1"/>
    <property type="molecule type" value="Genomic_DNA"/>
</dbReference>
<name>A0ABM9NM22_9GAMM</name>
<protein>
    <submittedName>
        <fullName evidence="1">Uncharacterized protein</fullName>
    </submittedName>
</protein>
<evidence type="ECO:0000313" key="2">
    <source>
        <dbReference type="Proteomes" id="UP001497493"/>
    </source>
</evidence>
<keyword evidence="2" id="KW-1185">Reference proteome</keyword>
<gene>
    <name evidence="1" type="ORF">MECH1_V1_2922</name>
</gene>
<dbReference type="PANTHER" id="PTHR37421">
    <property type="entry name" value="UPF0260 PROTEIN YCGN"/>
    <property type="match status" value="1"/>
</dbReference>
<dbReference type="PANTHER" id="PTHR37421:SF1">
    <property type="entry name" value="UPF0260 PROTEIN YCGN"/>
    <property type="match status" value="1"/>
</dbReference>
<dbReference type="Proteomes" id="UP001497493">
    <property type="component" value="Chromosome"/>
</dbReference>